<sequence length="438" mass="48615">MSSSAFRTHLHAYSLAIEALARSPVATDREILEALLSRDRLQALLNKGTRPEVADVLQLNAKDSQLKAQQAKIQACPQLEDWHTLFRPHETAWWWALPPDAAAEKWSQRDRLWNVLSLVFLTLSASLILNTASRFWRDGLETAGTIAVVTQAVVTLIAGRGAFTDSGREAWEQFLRDRGVPAYQWQEWSCAASGAVFVGVAAIHGSLPWVAIGYNHWGVEHYRAGRLSSALNDYQTAIALRPDYEAAHYHLGLLYEDLLQTEDAIAQYQFVVQSSPAEVDDKVIWLKAINNLGRLYILQADPQAAILPLLRGIEQITADVTTDADLAEVNYTLLKNLGWARLEQKRYSEAQDSLNDAIALDTAVLQPLTQTPGDRAAAHCLLAQVLDAAPYASTAEADTAWETCFRFANPANPDEDAWIGLYETRQPEPQETEDATTP</sequence>
<feature type="repeat" description="TPR" evidence="3">
    <location>
        <begin position="211"/>
        <end position="244"/>
    </location>
</feature>
<dbReference type="InterPro" id="IPR050498">
    <property type="entry name" value="Ycf3"/>
</dbReference>
<evidence type="ECO:0000256" key="2">
    <source>
        <dbReference type="ARBA" id="ARBA00022803"/>
    </source>
</evidence>
<evidence type="ECO:0000256" key="3">
    <source>
        <dbReference type="PROSITE-ProRule" id="PRU00339"/>
    </source>
</evidence>
<gene>
    <name evidence="4" type="ORF">ACFVKH_07630</name>
</gene>
<dbReference type="Pfam" id="PF13414">
    <property type="entry name" value="TPR_11"/>
    <property type="match status" value="1"/>
</dbReference>
<name>A0ABW6IEP3_9CYAN</name>
<organism evidence="4 5">
    <name type="scientific">Almyronema epifaneia S1</name>
    <dbReference type="NCBI Taxonomy" id="2991925"/>
    <lineage>
        <taxon>Bacteria</taxon>
        <taxon>Bacillati</taxon>
        <taxon>Cyanobacteriota</taxon>
        <taxon>Cyanophyceae</taxon>
        <taxon>Nodosilineales</taxon>
        <taxon>Nodosilineaceae</taxon>
        <taxon>Almyronema</taxon>
        <taxon>Almyronema epifaneia</taxon>
    </lineage>
</organism>
<evidence type="ECO:0000313" key="5">
    <source>
        <dbReference type="Proteomes" id="UP001600165"/>
    </source>
</evidence>
<dbReference type="EMBL" id="JBHZOL010000054">
    <property type="protein sequence ID" value="MFE4106140.1"/>
    <property type="molecule type" value="Genomic_DNA"/>
</dbReference>
<keyword evidence="2 3" id="KW-0802">TPR repeat</keyword>
<evidence type="ECO:0000313" key="4">
    <source>
        <dbReference type="EMBL" id="MFE4106140.1"/>
    </source>
</evidence>
<dbReference type="PANTHER" id="PTHR44858:SF1">
    <property type="entry name" value="UDP-N-ACETYLGLUCOSAMINE--PEPTIDE N-ACETYLGLUCOSAMINYLTRANSFERASE SPINDLY-RELATED"/>
    <property type="match status" value="1"/>
</dbReference>
<dbReference type="InterPro" id="IPR011990">
    <property type="entry name" value="TPR-like_helical_dom_sf"/>
</dbReference>
<accession>A0ABW6IEP3</accession>
<reference evidence="4 5" key="1">
    <citation type="submission" date="2024-10" db="EMBL/GenBank/DDBJ databases">
        <authorList>
            <person name="Ratan Roy A."/>
            <person name="Morales Sandoval P.H."/>
            <person name="De Los Santos Villalobos S."/>
            <person name="Chakraborty S."/>
            <person name="Mukherjee J."/>
        </authorList>
    </citation>
    <scope>NUCLEOTIDE SEQUENCE [LARGE SCALE GENOMIC DNA]</scope>
    <source>
        <strain evidence="4 5">S1</strain>
    </source>
</reference>
<feature type="repeat" description="TPR" evidence="3">
    <location>
        <begin position="245"/>
        <end position="278"/>
    </location>
</feature>
<keyword evidence="5" id="KW-1185">Reference proteome</keyword>
<dbReference type="PROSITE" id="PS50005">
    <property type="entry name" value="TPR"/>
    <property type="match status" value="2"/>
</dbReference>
<comment type="caution">
    <text evidence="4">The sequence shown here is derived from an EMBL/GenBank/DDBJ whole genome shotgun (WGS) entry which is preliminary data.</text>
</comment>
<evidence type="ECO:0000256" key="1">
    <source>
        <dbReference type="ARBA" id="ARBA00022737"/>
    </source>
</evidence>
<proteinExistence type="predicted"/>
<protein>
    <submittedName>
        <fullName evidence="4">Tetratricopeptide repeat protein</fullName>
    </submittedName>
</protein>
<dbReference type="SMART" id="SM00028">
    <property type="entry name" value="TPR"/>
    <property type="match status" value="4"/>
</dbReference>
<dbReference type="Gene3D" id="1.25.40.10">
    <property type="entry name" value="Tetratricopeptide repeat domain"/>
    <property type="match status" value="1"/>
</dbReference>
<dbReference type="SUPFAM" id="SSF48452">
    <property type="entry name" value="TPR-like"/>
    <property type="match status" value="1"/>
</dbReference>
<dbReference type="RefSeq" id="WP_377963609.1">
    <property type="nucleotide sequence ID" value="NZ_JBHZOL010000054.1"/>
</dbReference>
<dbReference type="InterPro" id="IPR019734">
    <property type="entry name" value="TPR_rpt"/>
</dbReference>
<dbReference type="PANTHER" id="PTHR44858">
    <property type="entry name" value="TETRATRICOPEPTIDE REPEAT PROTEIN 6"/>
    <property type="match status" value="1"/>
</dbReference>
<keyword evidence="1" id="KW-0677">Repeat</keyword>
<dbReference type="Proteomes" id="UP001600165">
    <property type="component" value="Unassembled WGS sequence"/>
</dbReference>